<feature type="non-terminal residue" evidence="1">
    <location>
        <position position="1"/>
    </location>
</feature>
<dbReference type="EMBL" id="MU003497">
    <property type="protein sequence ID" value="KAF2474888.1"/>
    <property type="molecule type" value="Genomic_DNA"/>
</dbReference>
<evidence type="ECO:0000313" key="2">
    <source>
        <dbReference type="Proteomes" id="UP000799755"/>
    </source>
</evidence>
<comment type="caution">
    <text evidence="1">The sequence shown here is derived from an EMBL/GenBank/DDBJ whole genome shotgun (WGS) entry which is preliminary data.</text>
</comment>
<keyword evidence="2" id="KW-1185">Reference proteome</keyword>
<evidence type="ECO:0000313" key="1">
    <source>
        <dbReference type="EMBL" id="KAF2474888.1"/>
    </source>
</evidence>
<sequence length="53" mass="5771">AALANIKCAGEPVFEHDFPPSTDIVGEILHGPKANRMKFELFGRLGAQMGLFQ</sequence>
<dbReference type="Proteomes" id="UP000799755">
    <property type="component" value="Unassembled WGS sequence"/>
</dbReference>
<protein>
    <submittedName>
        <fullName evidence="1">Uncharacterized protein</fullName>
    </submittedName>
</protein>
<gene>
    <name evidence="1" type="ORF">BDR25DRAFT_214779</name>
</gene>
<organism evidence="1 2">
    <name type="scientific">Lindgomyces ingoldianus</name>
    <dbReference type="NCBI Taxonomy" id="673940"/>
    <lineage>
        <taxon>Eukaryota</taxon>
        <taxon>Fungi</taxon>
        <taxon>Dikarya</taxon>
        <taxon>Ascomycota</taxon>
        <taxon>Pezizomycotina</taxon>
        <taxon>Dothideomycetes</taxon>
        <taxon>Pleosporomycetidae</taxon>
        <taxon>Pleosporales</taxon>
        <taxon>Lindgomycetaceae</taxon>
        <taxon>Lindgomyces</taxon>
    </lineage>
</organism>
<proteinExistence type="predicted"/>
<reference evidence="1" key="1">
    <citation type="journal article" date="2020" name="Stud. Mycol.">
        <title>101 Dothideomycetes genomes: a test case for predicting lifestyles and emergence of pathogens.</title>
        <authorList>
            <person name="Haridas S."/>
            <person name="Albert R."/>
            <person name="Binder M."/>
            <person name="Bloem J."/>
            <person name="Labutti K."/>
            <person name="Salamov A."/>
            <person name="Andreopoulos B."/>
            <person name="Baker S."/>
            <person name="Barry K."/>
            <person name="Bills G."/>
            <person name="Bluhm B."/>
            <person name="Cannon C."/>
            <person name="Castanera R."/>
            <person name="Culley D."/>
            <person name="Daum C."/>
            <person name="Ezra D."/>
            <person name="Gonzalez J."/>
            <person name="Henrissat B."/>
            <person name="Kuo A."/>
            <person name="Liang C."/>
            <person name="Lipzen A."/>
            <person name="Lutzoni F."/>
            <person name="Magnuson J."/>
            <person name="Mondo S."/>
            <person name="Nolan M."/>
            <person name="Ohm R."/>
            <person name="Pangilinan J."/>
            <person name="Park H.-J."/>
            <person name="Ramirez L."/>
            <person name="Alfaro M."/>
            <person name="Sun H."/>
            <person name="Tritt A."/>
            <person name="Yoshinaga Y."/>
            <person name="Zwiers L.-H."/>
            <person name="Turgeon B."/>
            <person name="Goodwin S."/>
            <person name="Spatafora J."/>
            <person name="Crous P."/>
            <person name="Grigoriev I."/>
        </authorList>
    </citation>
    <scope>NUCLEOTIDE SEQUENCE</scope>
    <source>
        <strain evidence="1">ATCC 200398</strain>
    </source>
</reference>
<name>A0ACB6R6G2_9PLEO</name>
<accession>A0ACB6R6G2</accession>